<dbReference type="EMBL" id="GBXM01037812">
    <property type="protein sequence ID" value="JAH70765.1"/>
    <property type="molecule type" value="Transcribed_RNA"/>
</dbReference>
<sequence>MQAVPFMTSASASCMAPSSGGSSSSSSSSHFCKSQKRPWFKLRPDFITTVLRGQAGSSPNYKTI</sequence>
<name>A0A0E9V015_ANGAN</name>
<protein>
    <submittedName>
        <fullName evidence="2">Uncharacterized protein</fullName>
    </submittedName>
</protein>
<evidence type="ECO:0000256" key="1">
    <source>
        <dbReference type="SAM" id="MobiDB-lite"/>
    </source>
</evidence>
<feature type="compositionally biased region" description="Low complexity" evidence="1">
    <location>
        <begin position="9"/>
        <end position="29"/>
    </location>
</feature>
<organism evidence="2">
    <name type="scientific">Anguilla anguilla</name>
    <name type="common">European freshwater eel</name>
    <name type="synonym">Muraena anguilla</name>
    <dbReference type="NCBI Taxonomy" id="7936"/>
    <lineage>
        <taxon>Eukaryota</taxon>
        <taxon>Metazoa</taxon>
        <taxon>Chordata</taxon>
        <taxon>Craniata</taxon>
        <taxon>Vertebrata</taxon>
        <taxon>Euteleostomi</taxon>
        <taxon>Actinopterygii</taxon>
        <taxon>Neopterygii</taxon>
        <taxon>Teleostei</taxon>
        <taxon>Anguilliformes</taxon>
        <taxon>Anguillidae</taxon>
        <taxon>Anguilla</taxon>
    </lineage>
</organism>
<proteinExistence type="predicted"/>
<dbReference type="AlphaFoldDB" id="A0A0E9V015"/>
<feature type="region of interest" description="Disordered" evidence="1">
    <location>
        <begin position="1"/>
        <end position="32"/>
    </location>
</feature>
<reference evidence="2" key="1">
    <citation type="submission" date="2014-11" db="EMBL/GenBank/DDBJ databases">
        <authorList>
            <person name="Amaro Gonzalez C."/>
        </authorList>
    </citation>
    <scope>NUCLEOTIDE SEQUENCE</scope>
</reference>
<evidence type="ECO:0000313" key="2">
    <source>
        <dbReference type="EMBL" id="JAH70765.1"/>
    </source>
</evidence>
<reference evidence="2" key="2">
    <citation type="journal article" date="2015" name="Fish Shellfish Immunol.">
        <title>Early steps in the European eel (Anguilla anguilla)-Vibrio vulnificus interaction in the gills: Role of the RtxA13 toxin.</title>
        <authorList>
            <person name="Callol A."/>
            <person name="Pajuelo D."/>
            <person name="Ebbesson L."/>
            <person name="Teles M."/>
            <person name="MacKenzie S."/>
            <person name="Amaro C."/>
        </authorList>
    </citation>
    <scope>NUCLEOTIDE SEQUENCE</scope>
</reference>
<accession>A0A0E9V015</accession>